<evidence type="ECO:0000313" key="3">
    <source>
        <dbReference type="EMBL" id="MDD2114438.1"/>
    </source>
</evidence>
<dbReference type="GO" id="GO:0051082">
    <property type="term" value="F:unfolded protein binding"/>
    <property type="evidence" value="ECO:0007669"/>
    <property type="project" value="InterPro"/>
</dbReference>
<dbReference type="Proteomes" id="UP001150678">
    <property type="component" value="Unassembled WGS sequence"/>
</dbReference>
<dbReference type="Pfam" id="PF13391">
    <property type="entry name" value="HNH_2"/>
    <property type="match status" value="1"/>
</dbReference>
<protein>
    <recommendedName>
        <fullName evidence="1">HNH nuclease domain-containing protein</fullName>
    </recommendedName>
</protein>
<evidence type="ECO:0000313" key="4">
    <source>
        <dbReference type="Proteomes" id="UP001150678"/>
    </source>
</evidence>
<dbReference type="Pfam" id="PF00684">
    <property type="entry name" value="DnaJ_CXXCXGXG"/>
    <property type="match status" value="1"/>
</dbReference>
<dbReference type="AlphaFoldDB" id="A0A9X4CZ11"/>
<organism evidence="2 4">
    <name type="scientific">Pseudomonas asiatica</name>
    <dbReference type="NCBI Taxonomy" id="2219225"/>
    <lineage>
        <taxon>Bacteria</taxon>
        <taxon>Pseudomonadati</taxon>
        <taxon>Pseudomonadota</taxon>
        <taxon>Gammaproteobacteria</taxon>
        <taxon>Pseudomonadales</taxon>
        <taxon>Pseudomonadaceae</taxon>
        <taxon>Pseudomonas</taxon>
    </lineage>
</organism>
<name>A0A9X4CZ11_9PSED</name>
<sequence length="504" mass="55580">MGSELLDEYEAAAMVGMSPKLLRYFSSYAVKKDDSRKLVVAKKVGDTFYFEADELIAYDNWLKQPWPADKGKRPHLPKSIRSEIKQEANLECALCKASGQAGEAAHIRDVAISKNNHPHNLIWLCANHHTKLDNGSFGPKGADNSDIRSVKKALQYFSRHAWLGQAQISRQIAATLSLCETIQQQLRITQSSAALRAIEDLGGRVLNLLPKLASYSDVEEVSDTLQKLTKKIAPGKKAKAKTISQRLVDAVSFEDEFLEKSGLKRCPLCEGTKAYNGDDCPVCHADGAIDEGVYPDLVDFKLITCQLCDGRGVHEGEDCPVCHGEGELERRFSDMTEFKDFDKVDCPLCKGRGSWKGDDCRECHGERKLPRWQAGQVDVSSYKDVKCPLCNGKGLFNGDDCPVCRGECTLLAKDAANVDLSDFDVCKCRLCKGSSTYNGGDCPACGGYGEMTKAQSDATDFASFKVIKCPKCNGKGHLNGDDCRSCGGYGETQRRFADRFDDYY</sequence>
<gene>
    <name evidence="2" type="ORF">NP533_08635</name>
    <name evidence="3" type="ORF">NP554_21900</name>
</gene>
<dbReference type="CDD" id="cd10719">
    <property type="entry name" value="DnaJ_zf"/>
    <property type="match status" value="1"/>
</dbReference>
<dbReference type="SMART" id="SM00507">
    <property type="entry name" value="HNHc"/>
    <property type="match status" value="1"/>
</dbReference>
<evidence type="ECO:0000313" key="2">
    <source>
        <dbReference type="EMBL" id="MDD2106271.1"/>
    </source>
</evidence>
<proteinExistence type="predicted"/>
<evidence type="ECO:0000259" key="1">
    <source>
        <dbReference type="SMART" id="SM00507"/>
    </source>
</evidence>
<dbReference type="SUPFAM" id="SSF57938">
    <property type="entry name" value="DnaJ/Hsp40 cysteine-rich domain"/>
    <property type="match status" value="2"/>
</dbReference>
<dbReference type="GO" id="GO:0031072">
    <property type="term" value="F:heat shock protein binding"/>
    <property type="evidence" value="ECO:0007669"/>
    <property type="project" value="InterPro"/>
</dbReference>
<dbReference type="InterPro" id="IPR036410">
    <property type="entry name" value="HSP_DnaJ_Cys-rich_dom_sf"/>
</dbReference>
<dbReference type="InterPro" id="IPR001305">
    <property type="entry name" value="HSP_DnaJ_Cys-rich_dom"/>
</dbReference>
<dbReference type="InterPro" id="IPR003615">
    <property type="entry name" value="HNH_nuc"/>
</dbReference>
<reference evidence="2" key="1">
    <citation type="submission" date="2022-07" db="EMBL/GenBank/DDBJ databases">
        <title>Multi-strain Analysis of Pseudomonas putida Reveals Metabolic and Genetic Diversity.</title>
        <authorList>
            <person name="Monk J.M."/>
        </authorList>
    </citation>
    <scope>NUCLEOTIDE SEQUENCE</scope>
    <source>
        <strain evidence="2">17514</strain>
        <strain evidence="3">17633</strain>
    </source>
</reference>
<dbReference type="Gene3D" id="2.10.230.10">
    <property type="entry name" value="Heat shock protein DnaJ, cysteine-rich domain"/>
    <property type="match status" value="1"/>
</dbReference>
<dbReference type="EMBL" id="JANIAN010000008">
    <property type="protein sequence ID" value="MDD2106271.1"/>
    <property type="molecule type" value="Genomic_DNA"/>
</dbReference>
<feature type="domain" description="HNH nuclease" evidence="1">
    <location>
        <begin position="79"/>
        <end position="130"/>
    </location>
</feature>
<comment type="caution">
    <text evidence="2">The sequence shown here is derived from an EMBL/GenBank/DDBJ whole genome shotgun (WGS) entry which is preliminary data.</text>
</comment>
<dbReference type="CDD" id="cd00085">
    <property type="entry name" value="HNHc"/>
    <property type="match status" value="1"/>
</dbReference>
<dbReference type="RefSeq" id="WP_087534950.1">
    <property type="nucleotide sequence ID" value="NZ_JANIAM010000020.1"/>
</dbReference>
<dbReference type="EMBL" id="JANIAM010000020">
    <property type="protein sequence ID" value="MDD2114438.1"/>
    <property type="molecule type" value="Genomic_DNA"/>
</dbReference>
<dbReference type="Gene3D" id="6.20.20.10">
    <property type="match status" value="3"/>
</dbReference>
<accession>A0A9X4CZ11</accession>
<dbReference type="Proteomes" id="UP001150728">
    <property type="component" value="Unassembled WGS sequence"/>
</dbReference>